<keyword evidence="9 18" id="KW-0130">Cell adhesion</keyword>
<dbReference type="SMART" id="SM00191">
    <property type="entry name" value="Int_alpha"/>
    <property type="match status" value="4"/>
</dbReference>
<reference evidence="23" key="1">
    <citation type="journal article" date="2008" name="Nature">
        <title>The amphioxus genome and the evolution of the chordate karyotype.</title>
        <authorList>
            <consortium name="US DOE Joint Genome Institute (JGI-PGF)"/>
            <person name="Putnam N.H."/>
            <person name="Butts T."/>
            <person name="Ferrier D.E.K."/>
            <person name="Furlong R.F."/>
            <person name="Hellsten U."/>
            <person name="Kawashima T."/>
            <person name="Robinson-Rechavi M."/>
            <person name="Shoguchi E."/>
            <person name="Terry A."/>
            <person name="Yu J.-K."/>
            <person name="Benito-Gutierrez E.L."/>
            <person name="Dubchak I."/>
            <person name="Garcia-Fernandez J."/>
            <person name="Gibson-Brown J.J."/>
            <person name="Grigoriev I.V."/>
            <person name="Horton A.C."/>
            <person name="de Jong P.J."/>
            <person name="Jurka J."/>
            <person name="Kapitonov V.V."/>
            <person name="Kohara Y."/>
            <person name="Kuroki Y."/>
            <person name="Lindquist E."/>
            <person name="Lucas S."/>
            <person name="Osoegawa K."/>
            <person name="Pennacchio L.A."/>
            <person name="Salamov A.A."/>
            <person name="Satou Y."/>
            <person name="Sauka-Spengler T."/>
            <person name="Schmutz J."/>
            <person name="Shin-I T."/>
            <person name="Toyoda A."/>
            <person name="Bronner-Fraser M."/>
            <person name="Fujiyama A."/>
            <person name="Holland L.Z."/>
            <person name="Holland P.W.H."/>
            <person name="Satoh N."/>
            <person name="Rokhsar D.S."/>
        </authorList>
    </citation>
    <scope>NUCLEOTIDE SEQUENCE [LARGE SCALE GENOMIC DNA]</scope>
    <source>
        <strain evidence="23">S238N-H82</strain>
        <tissue evidence="23">Testes</tissue>
    </source>
</reference>
<gene>
    <name evidence="23" type="ORF">BRAFLDRAFT_124013</name>
</gene>
<protein>
    <recommendedName>
        <fullName evidence="24">Integrin beta</fullName>
    </recommendedName>
</protein>
<dbReference type="InterPro" id="IPR012896">
    <property type="entry name" value="Integrin_bsu_tail"/>
</dbReference>
<dbReference type="EMBL" id="GG666484">
    <property type="protein sequence ID" value="EEN65019.1"/>
    <property type="molecule type" value="Genomic_DNA"/>
</dbReference>
<dbReference type="eggNOG" id="KOG4221">
    <property type="taxonomic scope" value="Eukaryota"/>
</dbReference>
<dbReference type="InterPro" id="IPR028994">
    <property type="entry name" value="Integrin_alpha_N"/>
</dbReference>
<keyword evidence="15" id="KW-0325">Glycoprotein</keyword>
<dbReference type="InterPro" id="IPR013783">
    <property type="entry name" value="Ig-like_fold"/>
</dbReference>
<dbReference type="FunFam" id="2.10.25.10:FF:000785">
    <property type="entry name" value="Integrin beta"/>
    <property type="match status" value="1"/>
</dbReference>
<evidence type="ECO:0000256" key="14">
    <source>
        <dbReference type="ARBA" id="ARBA00023170"/>
    </source>
</evidence>
<dbReference type="PROSITE" id="PS51470">
    <property type="entry name" value="FG_GAP"/>
    <property type="match status" value="3"/>
</dbReference>
<dbReference type="CDD" id="cd00063">
    <property type="entry name" value="FN3"/>
    <property type="match status" value="3"/>
</dbReference>
<keyword evidence="10" id="KW-1133">Transmembrane helix</keyword>
<feature type="domain" description="EGF-like" evidence="20">
    <location>
        <begin position="1657"/>
        <end position="1699"/>
    </location>
</feature>
<dbReference type="InterPro" id="IPR057073">
    <property type="entry name" value="EGF_integrin_2"/>
</dbReference>
<dbReference type="FunFam" id="2.10.25.10:FF:000036">
    <property type="entry name" value="Integrin beta"/>
    <property type="match status" value="1"/>
</dbReference>
<evidence type="ECO:0000256" key="16">
    <source>
        <dbReference type="PROSITE-ProRule" id="PRU00076"/>
    </source>
</evidence>
<dbReference type="InterPro" id="IPR000742">
    <property type="entry name" value="EGF"/>
</dbReference>
<dbReference type="SMART" id="SM01242">
    <property type="entry name" value="Integrin_B_tail"/>
    <property type="match status" value="3"/>
</dbReference>
<dbReference type="InterPro" id="IPR015812">
    <property type="entry name" value="Integrin_bsu"/>
</dbReference>
<dbReference type="PROSITE" id="PS50184">
    <property type="entry name" value="VWFC_2"/>
    <property type="match status" value="1"/>
</dbReference>
<feature type="domain" description="Fibronectin type-III" evidence="22">
    <location>
        <begin position="1278"/>
        <end position="1370"/>
    </location>
</feature>
<dbReference type="Gene3D" id="2.10.25.10">
    <property type="entry name" value="Laminin"/>
    <property type="match status" value="6"/>
</dbReference>
<keyword evidence="12" id="KW-0472">Membrane</keyword>
<feature type="domain" description="VWFC" evidence="21">
    <location>
        <begin position="1943"/>
        <end position="2002"/>
    </location>
</feature>
<dbReference type="PROSITE" id="PS50853">
    <property type="entry name" value="FN3"/>
    <property type="match status" value="3"/>
</dbReference>
<evidence type="ECO:0000256" key="7">
    <source>
        <dbReference type="ARBA" id="ARBA00022729"/>
    </source>
</evidence>
<dbReference type="SUPFAM" id="SSF69179">
    <property type="entry name" value="Integrin domains"/>
    <property type="match status" value="1"/>
</dbReference>
<feature type="region of interest" description="Disordered" evidence="19">
    <location>
        <begin position="1825"/>
        <end position="1868"/>
    </location>
</feature>
<dbReference type="InParanoid" id="C3Y3Z3"/>
<dbReference type="PROSITE" id="PS01208">
    <property type="entry name" value="VWFC_1"/>
    <property type="match status" value="1"/>
</dbReference>
<dbReference type="Pfam" id="PF01839">
    <property type="entry name" value="FG-GAP"/>
    <property type="match status" value="1"/>
</dbReference>
<dbReference type="InterPro" id="IPR016201">
    <property type="entry name" value="PSI"/>
</dbReference>
<evidence type="ECO:0000259" key="20">
    <source>
        <dbReference type="PROSITE" id="PS50026"/>
    </source>
</evidence>
<dbReference type="Gene3D" id="3.40.50.410">
    <property type="entry name" value="von Willebrand factor, type A domain"/>
    <property type="match status" value="2"/>
</dbReference>
<comment type="similarity">
    <text evidence="2">Belongs to the integrin beta chain family.</text>
</comment>
<feature type="domain" description="Fibronectin type-III" evidence="22">
    <location>
        <begin position="1475"/>
        <end position="1570"/>
    </location>
</feature>
<proteinExistence type="inferred from homology"/>
<evidence type="ECO:0000256" key="6">
    <source>
        <dbReference type="ARBA" id="ARBA00022692"/>
    </source>
</evidence>
<dbReference type="SMART" id="SM00423">
    <property type="entry name" value="PSI"/>
    <property type="match status" value="1"/>
</dbReference>
<dbReference type="Gene3D" id="2.60.40.1460">
    <property type="entry name" value="Integrin domains. Chain A, domain 2"/>
    <property type="match status" value="1"/>
</dbReference>
<dbReference type="SMART" id="SM00060">
    <property type="entry name" value="FN3"/>
    <property type="match status" value="2"/>
</dbReference>
<dbReference type="SUPFAM" id="SSF103575">
    <property type="entry name" value="Plexin repeat"/>
    <property type="match status" value="1"/>
</dbReference>
<dbReference type="Gene3D" id="2.60.40.10">
    <property type="entry name" value="Immunoglobulins"/>
    <property type="match status" value="4"/>
</dbReference>
<dbReference type="PROSITE" id="PS50026">
    <property type="entry name" value="EGF_3"/>
    <property type="match status" value="1"/>
</dbReference>
<evidence type="ECO:0000256" key="5">
    <source>
        <dbReference type="ARBA" id="ARBA00022536"/>
    </source>
</evidence>
<dbReference type="InterPro" id="IPR000413">
    <property type="entry name" value="Integrin_alpha"/>
</dbReference>
<organism>
    <name type="scientific">Branchiostoma floridae</name>
    <name type="common">Florida lancelet</name>
    <name type="synonym">Amphioxus</name>
    <dbReference type="NCBI Taxonomy" id="7739"/>
    <lineage>
        <taxon>Eukaryota</taxon>
        <taxon>Metazoa</taxon>
        <taxon>Chordata</taxon>
        <taxon>Cephalochordata</taxon>
        <taxon>Leptocardii</taxon>
        <taxon>Amphioxiformes</taxon>
        <taxon>Branchiostomatidae</taxon>
        <taxon>Branchiostoma</taxon>
    </lineage>
</organism>
<evidence type="ECO:0000256" key="4">
    <source>
        <dbReference type="ARBA" id="ARBA00022475"/>
    </source>
</evidence>
<dbReference type="PROSITE" id="PS00022">
    <property type="entry name" value="EGF_1"/>
    <property type="match status" value="1"/>
</dbReference>
<keyword evidence="6" id="KW-0812">Transmembrane</keyword>
<dbReference type="SUPFAM" id="SSF57196">
    <property type="entry name" value="EGF/Laminin"/>
    <property type="match status" value="3"/>
</dbReference>
<dbReference type="Pfam" id="PF07974">
    <property type="entry name" value="EGF_2"/>
    <property type="match status" value="1"/>
</dbReference>
<evidence type="ECO:0000256" key="10">
    <source>
        <dbReference type="ARBA" id="ARBA00022989"/>
    </source>
</evidence>
<comment type="subcellular location">
    <subcellularLocation>
        <location evidence="1">Cell membrane</location>
        <topology evidence="1">Single-pass type I membrane protein</topology>
    </subcellularLocation>
    <subcellularLocation>
        <location evidence="18">Membrane</location>
        <topology evidence="18">Single-pass type I membrane protein</topology>
    </subcellularLocation>
</comment>
<evidence type="ECO:0000259" key="21">
    <source>
        <dbReference type="PROSITE" id="PS50184"/>
    </source>
</evidence>
<dbReference type="Pfam" id="PF23105">
    <property type="entry name" value="EGF_integrin"/>
    <property type="match status" value="2"/>
</dbReference>
<dbReference type="InterPro" id="IPR002369">
    <property type="entry name" value="Integrin_bsu_VWA"/>
</dbReference>
<dbReference type="Gene3D" id="2.60.40.1510">
    <property type="entry name" value="ntegrin, alpha v. Chain A, domain 3"/>
    <property type="match status" value="2"/>
</dbReference>
<dbReference type="eggNOG" id="KOG3637">
    <property type="taxonomic scope" value="Eukaryota"/>
</dbReference>
<keyword evidence="11 18" id="KW-0401">Integrin</keyword>
<keyword evidence="5 16" id="KW-0245">EGF-like domain</keyword>
<dbReference type="PROSITE" id="PS00243">
    <property type="entry name" value="I_EGF_1"/>
    <property type="match status" value="1"/>
</dbReference>
<dbReference type="Gene3D" id="2.130.10.130">
    <property type="entry name" value="Integrin alpha, N-terminal"/>
    <property type="match status" value="2"/>
</dbReference>
<feature type="repeat" description="FG-GAP" evidence="17">
    <location>
        <begin position="31"/>
        <end position="96"/>
    </location>
</feature>
<dbReference type="SMART" id="SM00187">
    <property type="entry name" value="INB"/>
    <property type="match status" value="1"/>
</dbReference>
<evidence type="ECO:0000256" key="12">
    <source>
        <dbReference type="ARBA" id="ARBA00023136"/>
    </source>
</evidence>
<keyword evidence="13 16" id="KW-1015">Disulfide bond</keyword>
<dbReference type="SUPFAM" id="SSF57603">
    <property type="entry name" value="FnI-like domain"/>
    <property type="match status" value="1"/>
</dbReference>
<dbReference type="GO" id="GO:0007155">
    <property type="term" value="P:cell adhesion"/>
    <property type="evidence" value="ECO:0007669"/>
    <property type="project" value="UniProtKB-KW"/>
</dbReference>
<dbReference type="InterPro" id="IPR013649">
    <property type="entry name" value="Integrin_alpha_Ig-like_1"/>
</dbReference>
<accession>C3Y3Z3</accession>
<dbReference type="Pfam" id="PF00041">
    <property type="entry name" value="fn3"/>
    <property type="match status" value="2"/>
</dbReference>
<dbReference type="Pfam" id="PF08441">
    <property type="entry name" value="Integrin_A_Ig_1"/>
    <property type="match status" value="1"/>
</dbReference>
<evidence type="ECO:0000256" key="11">
    <source>
        <dbReference type="ARBA" id="ARBA00023037"/>
    </source>
</evidence>
<dbReference type="InterPro" id="IPR003961">
    <property type="entry name" value="FN3_dom"/>
</dbReference>
<feature type="repeat" description="FG-GAP" evidence="17">
    <location>
        <begin position="311"/>
        <end position="380"/>
    </location>
</feature>
<evidence type="ECO:0000256" key="9">
    <source>
        <dbReference type="ARBA" id="ARBA00022889"/>
    </source>
</evidence>
<dbReference type="PROSITE" id="PS52047">
    <property type="entry name" value="I_EGF_2"/>
    <property type="match status" value="3"/>
</dbReference>
<feature type="disulfide bond" evidence="16">
    <location>
        <begin position="1689"/>
        <end position="1698"/>
    </location>
</feature>
<comment type="similarity">
    <text evidence="3 18">Belongs to the integrin alpha chain family.</text>
</comment>
<dbReference type="InterPro" id="IPR036116">
    <property type="entry name" value="FN3_sf"/>
</dbReference>
<dbReference type="Pfam" id="PF00362">
    <property type="entry name" value="Integrin_beta"/>
    <property type="match status" value="1"/>
</dbReference>
<feature type="domain" description="Fibronectin type-III" evidence="22">
    <location>
        <begin position="1372"/>
        <end position="1468"/>
    </location>
</feature>
<dbReference type="InterPro" id="IPR001007">
    <property type="entry name" value="VWF_dom"/>
</dbReference>
<dbReference type="PANTHER" id="PTHR10082">
    <property type="entry name" value="INTEGRIN BETA SUBUNIT"/>
    <property type="match status" value="1"/>
</dbReference>
<dbReference type="GO" id="GO:0008305">
    <property type="term" value="C:integrin complex"/>
    <property type="evidence" value="ECO:0007669"/>
    <property type="project" value="InterPro"/>
</dbReference>
<feature type="repeat" description="FG-GAP" evidence="17">
    <location>
        <begin position="384"/>
        <end position="448"/>
    </location>
</feature>
<dbReference type="InterPro" id="IPR013517">
    <property type="entry name" value="FG-GAP"/>
</dbReference>
<dbReference type="FunFam" id="2.10.25.10:FF:000043">
    <property type="entry name" value="Integrin beta"/>
    <property type="match status" value="1"/>
</dbReference>
<dbReference type="InterPro" id="IPR013519">
    <property type="entry name" value="Int_alpha_beta-p"/>
</dbReference>
<keyword evidence="8" id="KW-0677">Repeat</keyword>
<evidence type="ECO:0000313" key="23">
    <source>
        <dbReference type="EMBL" id="EEN65019.1"/>
    </source>
</evidence>
<evidence type="ECO:0000256" key="18">
    <source>
        <dbReference type="RuleBase" id="RU003762"/>
    </source>
</evidence>
<evidence type="ECO:0000256" key="8">
    <source>
        <dbReference type="ARBA" id="ARBA00022737"/>
    </source>
</evidence>
<evidence type="ECO:0008006" key="24">
    <source>
        <dbReference type="Google" id="ProtNLM"/>
    </source>
</evidence>
<evidence type="ECO:0000256" key="19">
    <source>
        <dbReference type="SAM" id="MobiDB-lite"/>
    </source>
</evidence>
<evidence type="ECO:0000256" key="1">
    <source>
        <dbReference type="ARBA" id="ARBA00004251"/>
    </source>
</evidence>
<dbReference type="InterPro" id="IPR032695">
    <property type="entry name" value="Integrin_dom_sf"/>
</dbReference>
<sequence>MAVWELLNVCPRVVLYVGLLVSLASGFNVDTLAPIVKRGEAGSLFGFSVALHRVDADNSSSTLFLVGAPQANYFDEPFLKTGMVYTCPVSTFSEDCNPLDIDSAIPQALQSLSGRWLGVTLQSAGPGRHVLVCAPRFTRWEGNDPSVKQFSRSGQARLVGRCYHLRADLSLVDAGDAGPGMWEPCNMFSGPSSGSSHCLSGIGASIFQHSNDDRVDLAMGTPTVYYSQGGMVFVRHKGDPDSLASLELENAPSIYSTEEQDREGEDGYLGFSVTVMDTTQGVKFVAGAPRAAGGKGAVVVYRWLDDESEWKTQTTIEGQQLAAGFGYALCNADVSGDSVPDLIVAAPFYFNTADIAVGAPFEGVSGTVYIIQGSANGLRTTNIQRIDGSSLPGDLGLTTFGFSLSGGLDVDGNSYPDLLVGAFKSDTVVSLRSRPIIHVQPGLSVNPPVLDMNMVLPGCAMRQGRKVPCFEVDMIFQRTATGDEAVDNRRFRVSIRLELDKPYRDRTGQMRVFFPGARKHVLQRSVRLPTASGRAKTVKVKAYIKEGVTDLSPIQVTLDYTLKVPSLSNSSTGIPPSFNMYPMLHPTSNTSVALELRIAEDKSDGFYIRGTSRPANMYISHGAGPMDFQFLYQDGVAEVSCKQETDEPILASDWSGKADIIGVTQANWKMVEEECIRSAASWHVYSCTIGRLAAGDEVLINLEGKAMGDVALKASISLLIEAKVKTLSVRQKRDAPSVWSPMPGEDMEQFGSRLCQQLGSGNCSDCLQTAFWCGWCSEQEFSGSRCDMVHRLTDRGCPTEDVMSPRSETLITRNEPDSPDNKYLFFRPQEAVMKMRPGRSLPLYFEVLPPPPPSVKAIDLYILMDMSKSMADDLFLLWDSLDKLAFSFRHVQALTDDFSGFRRSVTEQKISGNIDTAEGLLDALMQATVCKEQIGWRHDAARLILVLTDAPFHWAGDGRLGGIVEPNDGLCHLDENGEDAESTKQDYPTVALLKDRMMDHRVSALFAVTPRRIELYEELSNLISSAPSNFSSVYRLQSDSKNIVEVVQDVLKRNLEQYTANVTFLSCNGEADPVQFDIMAAGVPHSLRVTVEPICQCSCDDIQPMPSHPSCSGHGSLNGCGGCSCDPGRHGAMCECDASADADPSVCRRREGEPDQIQGKDTVGSSVNVTTSHVITTKAKCVEDQTCPGMCERLRVCGDCIARESPDCSAECGDTKITTVDELSDGFSDGVEWKLCRFKYFGNDRLDRLFVFAYGYEGNQVVLQYSSRSLSPPQIPGAPGSLQLRSVSNTILLTWTAPSVPETEVDGYQIGYGRGTPDEQFVRVGGDLRTFVLKDLAPPDTTGPLLPPVGLKTQVLGPNTILVSWTDPDLIENQLVENRYYTPGPNSIRLVWTPPAGPATQLQGYMIGYGREVPDVEKVQVGPYVTTYVLRNLEPDTQYVVSLLAFNSIGDGAPVYETASTPPTAAPDQTGLLMSPVGVKAQVLGPNSILVSWTDPAVRDSQTPMGHVYTIRWMPFGAPDRKTFYLNSTSMESLIAGLKPYTQYEFSVKVVAGRRQSPYSLSVVNRTAQAVPGTAPQNVTVQGMEENPTQVILTWLPPTEPNGMITDEKWAEEASCRQTESSPPCSGHGDCVAGFCQCHTHDDHPDSRYYGKYCECNNLGCPYSRGLRCGGHGYCDCQLEQGGNSTCVCEAGWTGPDCDCSTDPDPCRTDSGVLCNNNGACICGECQCEEPYTGPTCEDCPTCAGSCTQLRSCAECVANNRVDCDTDCGSTTTSFMDELPQGPLPAGKWKLCEFVDPEKNLPFVFSYDPDSDNIVLHFRQVEVMPSSTTPKPVSTSTEPYQQTTTVPQPDGTVSPATRTRPRSTPRPSRISRLLPCCVLSANEECQDKCGRVLLTATNNQQVLRNLISACGIPSVTDPLWSCFLRASSTAGEVEPPPTPQPLPDCDYEGRFVDNGDIFVLENDVCTICLCALGWVDCSPAFCQELSCNKTIVPPGKCCPVCEDDYILLGGLPDYSPTSEVDIYGEEFDNCRPIYGPICSGHGTCVNGACQCESFPEEPKKLYYGPHCECNNFDCKSHEGQICGGHGQCECSSCLCDVGWEGSACNCSVGVENCTALNGQLCNRHGECECGACQCEAGYTGPTCEECTNCPELQCEDFETCVDCMYWELTSGCTEDCNNFESPVVMVDNLNITEELEAGRKQCQYIAEDLLDECYANYTYGYNEEGIIDIRIPSAVTCDYPDYSNYDWDFDEEDLPDFEYK</sequence>
<dbReference type="InterPro" id="IPR036465">
    <property type="entry name" value="vWFA_dom_sf"/>
</dbReference>
<dbReference type="PANTHER" id="PTHR10082:SF60">
    <property type="entry name" value="INTEGRIN BETA-PS"/>
    <property type="match status" value="1"/>
</dbReference>
<keyword evidence="4" id="KW-1003">Cell membrane</keyword>
<keyword evidence="14 18" id="KW-0675">Receptor</keyword>
<comment type="caution">
    <text evidence="16">Lacks conserved residue(s) required for the propagation of feature annotation.</text>
</comment>
<name>C3Y3Z3_BRAFL</name>
<evidence type="ECO:0000256" key="3">
    <source>
        <dbReference type="ARBA" id="ARBA00008054"/>
    </source>
</evidence>
<evidence type="ECO:0000256" key="13">
    <source>
        <dbReference type="ARBA" id="ARBA00023157"/>
    </source>
</evidence>
<evidence type="ECO:0000256" key="17">
    <source>
        <dbReference type="PROSITE-ProRule" id="PRU00803"/>
    </source>
</evidence>
<dbReference type="GO" id="GO:0007229">
    <property type="term" value="P:integrin-mediated signaling pathway"/>
    <property type="evidence" value="ECO:0007669"/>
    <property type="project" value="UniProtKB-KW"/>
</dbReference>
<dbReference type="SMART" id="SM00181">
    <property type="entry name" value="EGF"/>
    <property type="match status" value="6"/>
</dbReference>
<dbReference type="PRINTS" id="PR01185">
    <property type="entry name" value="INTEGRINA"/>
</dbReference>
<dbReference type="SUPFAM" id="SSF49265">
    <property type="entry name" value="Fibronectin type III"/>
    <property type="match status" value="3"/>
</dbReference>
<dbReference type="InterPro" id="IPR013111">
    <property type="entry name" value="EGF_extracell"/>
</dbReference>
<evidence type="ECO:0000259" key="22">
    <source>
        <dbReference type="PROSITE" id="PS50853"/>
    </source>
</evidence>
<dbReference type="eggNOG" id="KOG1226">
    <property type="taxonomic scope" value="Eukaryota"/>
</dbReference>
<dbReference type="SUPFAM" id="SSF69318">
    <property type="entry name" value="Integrin alpha N-terminal domain"/>
    <property type="match status" value="1"/>
</dbReference>
<keyword evidence="7" id="KW-0732">Signal</keyword>
<evidence type="ECO:0000256" key="15">
    <source>
        <dbReference type="ARBA" id="ARBA00023180"/>
    </source>
</evidence>
<dbReference type="SUPFAM" id="SSF53300">
    <property type="entry name" value="vWA-like"/>
    <property type="match status" value="1"/>
</dbReference>
<dbReference type="InterPro" id="IPR057243">
    <property type="entry name" value="Integrin_I-EGF_CS"/>
</dbReference>
<evidence type="ECO:0000256" key="2">
    <source>
        <dbReference type="ARBA" id="ARBA00007449"/>
    </source>
</evidence>
<feature type="compositionally biased region" description="Low complexity" evidence="19">
    <location>
        <begin position="1825"/>
        <end position="1839"/>
    </location>
</feature>
<dbReference type="SMART" id="SM00214">
    <property type="entry name" value="VWC"/>
    <property type="match status" value="1"/>
</dbReference>